<evidence type="ECO:0000256" key="1">
    <source>
        <dbReference type="SAM" id="SignalP"/>
    </source>
</evidence>
<dbReference type="PANTHER" id="PTHR38593:SF1">
    <property type="entry name" value="BLR2558 PROTEIN"/>
    <property type="match status" value="1"/>
</dbReference>
<name>A0A7C9FFB2_9BACT</name>
<protein>
    <submittedName>
        <fullName evidence="3">DUF4142 domain-containing protein</fullName>
    </submittedName>
</protein>
<dbReference type="PROSITE" id="PS51257">
    <property type="entry name" value="PROKAR_LIPOPROTEIN"/>
    <property type="match status" value="1"/>
</dbReference>
<dbReference type="EMBL" id="WHLY01000002">
    <property type="protein sequence ID" value="MPR36450.1"/>
    <property type="molecule type" value="Genomic_DNA"/>
</dbReference>
<reference evidence="3 4" key="1">
    <citation type="submission" date="2019-10" db="EMBL/GenBank/DDBJ databases">
        <title>Draft Genome Sequence of Cytophagaceae sp. SJW1-29.</title>
        <authorList>
            <person name="Choi A."/>
        </authorList>
    </citation>
    <scope>NUCLEOTIDE SEQUENCE [LARGE SCALE GENOMIC DNA]</scope>
    <source>
        <strain evidence="3 4">SJW1-29</strain>
    </source>
</reference>
<feature type="signal peptide" evidence="1">
    <location>
        <begin position="1"/>
        <end position="21"/>
    </location>
</feature>
<dbReference type="RefSeq" id="WP_152764358.1">
    <property type="nucleotide sequence ID" value="NZ_WHLY01000002.1"/>
</dbReference>
<gene>
    <name evidence="3" type="ORF">GBK04_24705</name>
</gene>
<keyword evidence="4" id="KW-1185">Reference proteome</keyword>
<dbReference type="PANTHER" id="PTHR38593">
    <property type="entry name" value="BLR2558 PROTEIN"/>
    <property type="match status" value="1"/>
</dbReference>
<feature type="chain" id="PRO_5028868977" evidence="1">
    <location>
        <begin position="22"/>
        <end position="176"/>
    </location>
</feature>
<sequence length="176" mass="19105">MKKIKLSALLLVGLFVAVSCKDDDDGLTMVPEADRNFAMMAADGGMLEVQLGQLAQSKGMTQSVKDFGQMMVTDHTKANAELEGIVSSKDITLPTTLSTAKKQKYDSLAAMQGMAFDSAYVRVMVMSHQETIDLFQEEANNGKDSELKSWASGKLPTLNQHLTKVEAIQDSLNIGL</sequence>
<evidence type="ECO:0000313" key="4">
    <source>
        <dbReference type="Proteomes" id="UP000479293"/>
    </source>
</evidence>
<accession>A0A7C9FFB2</accession>
<dbReference type="AlphaFoldDB" id="A0A7C9FFB2"/>
<dbReference type="InterPro" id="IPR012347">
    <property type="entry name" value="Ferritin-like"/>
</dbReference>
<dbReference type="Proteomes" id="UP000479293">
    <property type="component" value="Unassembled WGS sequence"/>
</dbReference>
<evidence type="ECO:0000259" key="2">
    <source>
        <dbReference type="Pfam" id="PF13628"/>
    </source>
</evidence>
<proteinExistence type="predicted"/>
<organism evidence="3 4">
    <name type="scientific">Salmonirosea aquatica</name>
    <dbReference type="NCBI Taxonomy" id="2654236"/>
    <lineage>
        <taxon>Bacteria</taxon>
        <taxon>Pseudomonadati</taxon>
        <taxon>Bacteroidota</taxon>
        <taxon>Cytophagia</taxon>
        <taxon>Cytophagales</taxon>
        <taxon>Spirosomataceae</taxon>
        <taxon>Salmonirosea</taxon>
    </lineage>
</organism>
<comment type="caution">
    <text evidence="3">The sequence shown here is derived from an EMBL/GenBank/DDBJ whole genome shotgun (WGS) entry which is preliminary data.</text>
</comment>
<keyword evidence="1" id="KW-0732">Signal</keyword>
<feature type="domain" description="DUF4142" evidence="2">
    <location>
        <begin position="33"/>
        <end position="168"/>
    </location>
</feature>
<evidence type="ECO:0000313" key="3">
    <source>
        <dbReference type="EMBL" id="MPR36450.1"/>
    </source>
</evidence>
<dbReference type="Gene3D" id="1.20.1260.10">
    <property type="match status" value="1"/>
</dbReference>
<dbReference type="Pfam" id="PF13628">
    <property type="entry name" value="DUF4142"/>
    <property type="match status" value="1"/>
</dbReference>
<dbReference type="InterPro" id="IPR025419">
    <property type="entry name" value="DUF4142"/>
</dbReference>